<name>A0A090W089_9FLAO</name>
<feature type="binding site" evidence="2">
    <location>
        <position position="128"/>
    </location>
    <ligand>
        <name>Mn(2+)</name>
        <dbReference type="ChEBI" id="CHEBI:29035"/>
        <label>2</label>
    </ligand>
</feature>
<dbReference type="Proteomes" id="UP000029646">
    <property type="component" value="Unassembled WGS sequence"/>
</dbReference>
<sequence length="439" mass="48069">MKFFIFFLSVASIYAQNSSSIINSAVEKDKDKFVAIFKDLHQNPELGFNETRTAGIVAKELKAYGYEVTEGIAKTGVAGVLKNGEGPIVMYRADMDANAVEELTDLPYKSTTIAKLDDGSETPVAHACGHDSHTTWLLSTAKFLAEHKDSWKGTVVFIAQPAEELILGAQAMVKDGLYTKYDIPKPDYLFGIHALPFPVGVLAAASGVRMAGTDQLDVTFYGVGGHGSNPQLTKDPILMAASAIMQYQAIVSRAIDPKNSAVLTVGAIEAGKDNNVIPEKALLKINLRWFNEKDRNLMIEGIKRINESIAHAYGLPEDKMPTMTFKGWSYPLENEPEITAVVREALYPLVENEKMVLDESVLPSVMGSEDLHHLVIENEKKDCVFINVGIAEPKRFAEAMKKGQLPFANHNGNFEIDLSAIPYGSKVAITAMLAIFNKN</sequence>
<dbReference type="SUPFAM" id="SSF55031">
    <property type="entry name" value="Bacterial exopeptidase dimerisation domain"/>
    <property type="match status" value="1"/>
</dbReference>
<evidence type="ECO:0000256" key="2">
    <source>
        <dbReference type="PIRSR" id="PIRSR005962-1"/>
    </source>
</evidence>
<keyword evidence="1 4" id="KW-0378">Hydrolase</keyword>
<dbReference type="Proteomes" id="UP000030184">
    <property type="component" value="Unassembled WGS sequence"/>
</dbReference>
<comment type="cofactor">
    <cofactor evidence="2">
        <name>Mn(2+)</name>
        <dbReference type="ChEBI" id="CHEBI:29035"/>
    </cofactor>
    <text evidence="2">The Mn(2+) ion enhances activity.</text>
</comment>
<evidence type="ECO:0000259" key="3">
    <source>
        <dbReference type="Pfam" id="PF07687"/>
    </source>
</evidence>
<evidence type="ECO:0000313" key="7">
    <source>
        <dbReference type="Proteomes" id="UP000030184"/>
    </source>
</evidence>
<dbReference type="EC" id="3.5.1.47" evidence="4"/>
<dbReference type="PANTHER" id="PTHR11014:SF63">
    <property type="entry name" value="METALLOPEPTIDASE, PUTATIVE (AFU_ORTHOLOGUE AFUA_6G09600)-RELATED"/>
    <property type="match status" value="1"/>
</dbReference>
<accession>A0A090W089</accession>
<feature type="binding site" evidence="2">
    <location>
        <position position="193"/>
    </location>
    <ligand>
        <name>Mn(2+)</name>
        <dbReference type="ChEBI" id="CHEBI:29035"/>
        <label>2</label>
    </ligand>
</feature>
<feature type="binding site" evidence="2">
    <location>
        <position position="130"/>
    </location>
    <ligand>
        <name>Mn(2+)</name>
        <dbReference type="ChEBI" id="CHEBI:29035"/>
        <label>2</label>
    </ligand>
</feature>
<gene>
    <name evidence="4" type="ORF">JCM19302_3547</name>
    <name evidence="5" type="ORF">JCM19538_262</name>
</gene>
<dbReference type="SUPFAM" id="SSF53187">
    <property type="entry name" value="Zn-dependent exopeptidases"/>
    <property type="match status" value="1"/>
</dbReference>
<feature type="binding site" evidence="2">
    <location>
        <position position="164"/>
    </location>
    <ligand>
        <name>Mn(2+)</name>
        <dbReference type="ChEBI" id="CHEBI:29035"/>
        <label>2</label>
    </ligand>
</feature>
<dbReference type="EMBL" id="BBNY01000074">
    <property type="protein sequence ID" value="GAL90497.1"/>
    <property type="molecule type" value="Genomic_DNA"/>
</dbReference>
<keyword evidence="2" id="KW-0464">Manganese</keyword>
<evidence type="ECO:0000313" key="6">
    <source>
        <dbReference type="Proteomes" id="UP000029646"/>
    </source>
</evidence>
<dbReference type="NCBIfam" id="TIGR01891">
    <property type="entry name" value="amidohydrolases"/>
    <property type="match status" value="1"/>
</dbReference>
<reference evidence="7" key="1">
    <citation type="journal article" date="2014" name="Genome Announc.">
        <title>Draft Genome Sequence of Marine Flavobacterium Jejuia pallidilutea Strain 11shimoA1 and Pigmentation Mutants.</title>
        <authorList>
            <person name="Takatani N."/>
            <person name="Nakanishi M."/>
            <person name="Meirelles P."/>
            <person name="Mino S."/>
            <person name="Suda W."/>
            <person name="Oshima K."/>
            <person name="Hattori M."/>
            <person name="Ohkuma M."/>
            <person name="Hosokawa M."/>
            <person name="Miyashita K."/>
            <person name="Thompson F.L."/>
            <person name="Niwa A."/>
            <person name="Sawabe T."/>
            <person name="Sawabe T."/>
        </authorList>
    </citation>
    <scope>NUCLEOTIDE SEQUENCE [LARGE SCALE GENOMIC DNA]</scope>
    <source>
        <strain evidence="7">JCM 19538</strain>
    </source>
</reference>
<proteinExistence type="predicted"/>
<dbReference type="Gene3D" id="3.40.630.10">
    <property type="entry name" value="Zn peptidases"/>
    <property type="match status" value="1"/>
</dbReference>
<dbReference type="RefSeq" id="WP_042248099.1">
    <property type="nucleotide sequence ID" value="NZ_BBNS01000005.1"/>
</dbReference>
<dbReference type="InterPro" id="IPR002933">
    <property type="entry name" value="Peptidase_M20"/>
</dbReference>
<organism evidence="4 6">
    <name type="scientific">Jejuia pallidilutea</name>
    <dbReference type="NCBI Taxonomy" id="504487"/>
    <lineage>
        <taxon>Bacteria</taxon>
        <taxon>Pseudomonadati</taxon>
        <taxon>Bacteroidota</taxon>
        <taxon>Flavobacteriia</taxon>
        <taxon>Flavobacteriales</taxon>
        <taxon>Flavobacteriaceae</taxon>
        <taxon>Jejuia</taxon>
    </lineage>
</organism>
<dbReference type="PANTHER" id="PTHR11014">
    <property type="entry name" value="PEPTIDASE M20 FAMILY MEMBER"/>
    <property type="match status" value="1"/>
</dbReference>
<dbReference type="InterPro" id="IPR011650">
    <property type="entry name" value="Peptidase_M20_dimer"/>
</dbReference>
<dbReference type="GO" id="GO:0046872">
    <property type="term" value="F:metal ion binding"/>
    <property type="evidence" value="ECO:0007669"/>
    <property type="project" value="UniProtKB-KW"/>
</dbReference>
<protein>
    <submittedName>
        <fullName evidence="4">N-acetyl-L,L-diaminopimelate deacetylase</fullName>
        <ecNumber evidence="4">3.5.1.47</ecNumber>
    </submittedName>
</protein>
<dbReference type="InterPro" id="IPR036264">
    <property type="entry name" value="Bact_exopeptidase_dim_dom"/>
</dbReference>
<dbReference type="EMBL" id="BBNS01000005">
    <property type="protein sequence ID" value="GAL70425.1"/>
    <property type="molecule type" value="Genomic_DNA"/>
</dbReference>
<dbReference type="AlphaFoldDB" id="A0A090W089"/>
<keyword evidence="2" id="KW-0479">Metal-binding</keyword>
<feature type="binding site" evidence="2">
    <location>
        <position position="410"/>
    </location>
    <ligand>
        <name>Mn(2+)</name>
        <dbReference type="ChEBI" id="CHEBI:29035"/>
        <label>2</label>
    </ligand>
</feature>
<dbReference type="GO" id="GO:0050118">
    <property type="term" value="F:N-acetyldiaminopimelate deacetylase activity"/>
    <property type="evidence" value="ECO:0007669"/>
    <property type="project" value="UniProtKB-EC"/>
</dbReference>
<dbReference type="Pfam" id="PF01546">
    <property type="entry name" value="Peptidase_M20"/>
    <property type="match status" value="1"/>
</dbReference>
<dbReference type="OrthoDB" id="9776731at2"/>
<dbReference type="Gene3D" id="3.30.70.360">
    <property type="match status" value="1"/>
</dbReference>
<keyword evidence="7" id="KW-1185">Reference proteome</keyword>
<comment type="caution">
    <text evidence="4">The sequence shown here is derived from an EMBL/GenBank/DDBJ whole genome shotgun (WGS) entry which is preliminary data.</text>
</comment>
<dbReference type="PIRSF" id="PIRSF005962">
    <property type="entry name" value="Pept_M20D_amidohydro"/>
    <property type="match status" value="1"/>
</dbReference>
<evidence type="ECO:0000313" key="4">
    <source>
        <dbReference type="EMBL" id="GAL70425.1"/>
    </source>
</evidence>
<dbReference type="InterPro" id="IPR017439">
    <property type="entry name" value="Amidohydrolase"/>
</dbReference>
<evidence type="ECO:0000256" key="1">
    <source>
        <dbReference type="ARBA" id="ARBA00022801"/>
    </source>
</evidence>
<evidence type="ECO:0000313" key="5">
    <source>
        <dbReference type="EMBL" id="GAL90497.1"/>
    </source>
</evidence>
<feature type="domain" description="Peptidase M20 dimerisation" evidence="3">
    <location>
        <begin position="215"/>
        <end position="305"/>
    </location>
</feature>
<dbReference type="Pfam" id="PF07687">
    <property type="entry name" value="M20_dimer"/>
    <property type="match status" value="1"/>
</dbReference>